<dbReference type="AlphaFoldDB" id="A0A0F9ENJ6"/>
<protein>
    <submittedName>
        <fullName evidence="1">Uncharacterized protein</fullName>
    </submittedName>
</protein>
<comment type="caution">
    <text evidence="1">The sequence shown here is derived from an EMBL/GenBank/DDBJ whole genome shotgun (WGS) entry which is preliminary data.</text>
</comment>
<reference evidence="1" key="1">
    <citation type="journal article" date="2015" name="Nature">
        <title>Complex archaea that bridge the gap between prokaryotes and eukaryotes.</title>
        <authorList>
            <person name="Spang A."/>
            <person name="Saw J.H."/>
            <person name="Jorgensen S.L."/>
            <person name="Zaremba-Niedzwiedzka K."/>
            <person name="Martijn J."/>
            <person name="Lind A.E."/>
            <person name="van Eijk R."/>
            <person name="Schleper C."/>
            <person name="Guy L."/>
            <person name="Ettema T.J."/>
        </authorList>
    </citation>
    <scope>NUCLEOTIDE SEQUENCE</scope>
</reference>
<dbReference type="EMBL" id="LAZR01024297">
    <property type="protein sequence ID" value="KKL75624.1"/>
    <property type="molecule type" value="Genomic_DNA"/>
</dbReference>
<sequence>MSDSKKWHKHKDGVYHKVEADRETHRKLPGYFKDVKFGTPFTRAEINKPE</sequence>
<name>A0A0F9ENJ6_9ZZZZ</name>
<evidence type="ECO:0000313" key="1">
    <source>
        <dbReference type="EMBL" id="KKL75624.1"/>
    </source>
</evidence>
<organism evidence="1">
    <name type="scientific">marine sediment metagenome</name>
    <dbReference type="NCBI Taxonomy" id="412755"/>
    <lineage>
        <taxon>unclassified sequences</taxon>
        <taxon>metagenomes</taxon>
        <taxon>ecological metagenomes</taxon>
    </lineage>
</organism>
<proteinExistence type="predicted"/>
<accession>A0A0F9ENJ6</accession>
<gene>
    <name evidence="1" type="ORF">LCGC14_2053020</name>
</gene>